<sequence length="192" mass="20992">MKRLHKILGLGALTVALAVPFVSNTPVWAQLELAGEAIAENLQREEQIKLVLSAEKKVIEIDKKGQSKITWQQISGKRVKVIPNDVIRYTLNGENVSDRAVKNLVVNQPIPQQTKYVLGSATVAQNTGAETTYSIDSGNSFVKNPVIKVTLADGTVEERPAPAEAYTHIRWNFGDAVNSGVALNATYEVEVR</sequence>
<protein>
    <recommendedName>
        <fullName evidence="3">DUF11 domain-containing protein</fullName>
    </recommendedName>
</protein>
<evidence type="ECO:0008006" key="3">
    <source>
        <dbReference type="Google" id="ProtNLM"/>
    </source>
</evidence>
<feature type="signal peptide" evidence="1">
    <location>
        <begin position="1"/>
        <end position="29"/>
    </location>
</feature>
<dbReference type="PIRSF" id="PIRSF014979">
    <property type="entry name" value="UCP014979"/>
    <property type="match status" value="1"/>
</dbReference>
<proteinExistence type="predicted"/>
<dbReference type="EMBL" id="JAAHFQ010000161">
    <property type="protein sequence ID" value="NER28022.1"/>
    <property type="molecule type" value="Genomic_DNA"/>
</dbReference>
<reference evidence="2" key="1">
    <citation type="submission" date="2019-11" db="EMBL/GenBank/DDBJ databases">
        <title>Genomic insights into an expanded diversity of filamentous marine cyanobacteria reveals the extraordinary biosynthetic potential of Moorea and Okeania.</title>
        <authorList>
            <person name="Ferreira Leao T."/>
            <person name="Wang M."/>
            <person name="Moss N."/>
            <person name="Da Silva R."/>
            <person name="Sanders J."/>
            <person name="Nurk S."/>
            <person name="Gurevich A."/>
            <person name="Humphrey G."/>
            <person name="Reher R."/>
            <person name="Zhu Q."/>
            <person name="Belda-Ferre P."/>
            <person name="Glukhov E."/>
            <person name="Rex R."/>
            <person name="Dorrestein P.C."/>
            <person name="Knight R."/>
            <person name="Pevzner P."/>
            <person name="Gerwick W.H."/>
            <person name="Gerwick L."/>
        </authorList>
    </citation>
    <scope>NUCLEOTIDE SEQUENCE</scope>
    <source>
        <strain evidence="2">SIO1C4</strain>
    </source>
</reference>
<keyword evidence="1" id="KW-0732">Signal</keyword>
<dbReference type="InterPro" id="IPR047589">
    <property type="entry name" value="DUF11_rpt"/>
</dbReference>
<accession>A0A6B3NBQ5</accession>
<name>A0A6B3NBQ5_9CYAN</name>
<comment type="caution">
    <text evidence="2">The sequence shown here is derived from an EMBL/GenBank/DDBJ whole genome shotgun (WGS) entry which is preliminary data.</text>
</comment>
<organism evidence="2">
    <name type="scientific">Symploca sp. SIO1C4</name>
    <dbReference type="NCBI Taxonomy" id="2607765"/>
    <lineage>
        <taxon>Bacteria</taxon>
        <taxon>Bacillati</taxon>
        <taxon>Cyanobacteriota</taxon>
        <taxon>Cyanophyceae</taxon>
        <taxon>Coleofasciculales</taxon>
        <taxon>Coleofasciculaceae</taxon>
        <taxon>Symploca</taxon>
    </lineage>
</organism>
<evidence type="ECO:0000256" key="1">
    <source>
        <dbReference type="SAM" id="SignalP"/>
    </source>
</evidence>
<gene>
    <name evidence="2" type="ORF">F6J89_10395</name>
</gene>
<dbReference type="NCBIfam" id="TIGR01451">
    <property type="entry name" value="B_ant_repeat"/>
    <property type="match status" value="1"/>
</dbReference>
<feature type="chain" id="PRO_5025404596" description="DUF11 domain-containing protein" evidence="1">
    <location>
        <begin position="30"/>
        <end position="192"/>
    </location>
</feature>
<dbReference type="AlphaFoldDB" id="A0A6B3NBQ5"/>
<evidence type="ECO:0000313" key="2">
    <source>
        <dbReference type="EMBL" id="NER28022.1"/>
    </source>
</evidence>
<dbReference type="InterPro" id="IPR014468">
    <property type="entry name" value="UCP014979"/>
</dbReference>